<dbReference type="InterPro" id="IPR036638">
    <property type="entry name" value="HLH_DNA-bd_sf"/>
</dbReference>
<keyword evidence="2" id="KW-0805">Transcription regulation</keyword>
<dbReference type="Proteomes" id="UP001151287">
    <property type="component" value="Unassembled WGS sequence"/>
</dbReference>
<evidence type="ECO:0000313" key="8">
    <source>
        <dbReference type="Proteomes" id="UP001151287"/>
    </source>
</evidence>
<evidence type="ECO:0000313" key="7">
    <source>
        <dbReference type="EMBL" id="KAJ1691848.1"/>
    </source>
</evidence>
<evidence type="ECO:0000259" key="6">
    <source>
        <dbReference type="PROSITE" id="PS50888"/>
    </source>
</evidence>
<name>A0A9Q0CDE6_9POAL</name>
<dbReference type="PANTHER" id="PTHR46834">
    <property type="entry name" value="TRANSCRIPTION FACTOR BHLH91"/>
    <property type="match status" value="1"/>
</dbReference>
<dbReference type="SUPFAM" id="SSF47459">
    <property type="entry name" value="HLH, helix-loop-helix DNA-binding domain"/>
    <property type="match status" value="1"/>
</dbReference>
<keyword evidence="4" id="KW-0539">Nucleus</keyword>
<dbReference type="Gene3D" id="4.10.280.10">
    <property type="entry name" value="Helix-loop-helix DNA-binding domain"/>
    <property type="match status" value="1"/>
</dbReference>
<dbReference type="PANTHER" id="PTHR46834:SF2">
    <property type="entry name" value="TRANSCRIPTION FACTOR TIP2"/>
    <property type="match status" value="1"/>
</dbReference>
<evidence type="ECO:0000256" key="2">
    <source>
        <dbReference type="ARBA" id="ARBA00023015"/>
    </source>
</evidence>
<feature type="region of interest" description="Disordered" evidence="5">
    <location>
        <begin position="158"/>
        <end position="178"/>
    </location>
</feature>
<dbReference type="InterPro" id="IPR045895">
    <property type="entry name" value="bHLH91-like"/>
</dbReference>
<evidence type="ECO:0000256" key="5">
    <source>
        <dbReference type="SAM" id="MobiDB-lite"/>
    </source>
</evidence>
<accession>A0A9Q0CDE6</accession>
<dbReference type="Pfam" id="PF00010">
    <property type="entry name" value="HLH"/>
    <property type="match status" value="1"/>
</dbReference>
<keyword evidence="8" id="KW-1185">Reference proteome</keyword>
<comment type="similarity">
    <text evidence="1">Belongs to the bHLH protein family.</text>
</comment>
<proteinExistence type="inferred from homology"/>
<dbReference type="InterPro" id="IPR045896">
    <property type="entry name" value="MYC1-like_bHLH"/>
</dbReference>
<dbReference type="GO" id="GO:0006355">
    <property type="term" value="P:regulation of DNA-templated transcription"/>
    <property type="evidence" value="ECO:0007669"/>
    <property type="project" value="InterPro"/>
</dbReference>
<organism evidence="7 8">
    <name type="scientific">Rhynchospora breviuscula</name>
    <dbReference type="NCBI Taxonomy" id="2022672"/>
    <lineage>
        <taxon>Eukaryota</taxon>
        <taxon>Viridiplantae</taxon>
        <taxon>Streptophyta</taxon>
        <taxon>Embryophyta</taxon>
        <taxon>Tracheophyta</taxon>
        <taxon>Spermatophyta</taxon>
        <taxon>Magnoliopsida</taxon>
        <taxon>Liliopsida</taxon>
        <taxon>Poales</taxon>
        <taxon>Cyperaceae</taxon>
        <taxon>Cyperoideae</taxon>
        <taxon>Rhynchosporeae</taxon>
        <taxon>Rhynchospora</taxon>
    </lineage>
</organism>
<feature type="domain" description="BHLH" evidence="6">
    <location>
        <begin position="165"/>
        <end position="214"/>
    </location>
</feature>
<evidence type="ECO:0000256" key="1">
    <source>
        <dbReference type="ARBA" id="ARBA00005510"/>
    </source>
</evidence>
<dbReference type="EMBL" id="JAMQYH010000004">
    <property type="protein sequence ID" value="KAJ1691848.1"/>
    <property type="molecule type" value="Genomic_DNA"/>
</dbReference>
<dbReference type="AlphaFoldDB" id="A0A9Q0CDE6"/>
<dbReference type="OrthoDB" id="1932168at2759"/>
<keyword evidence="3" id="KW-0804">Transcription</keyword>
<feature type="compositionally biased region" description="Gly residues" evidence="5">
    <location>
        <begin position="260"/>
        <end position="273"/>
    </location>
</feature>
<comment type="caution">
    <text evidence="7">The sequence shown here is derived from an EMBL/GenBank/DDBJ whole genome shotgun (WGS) entry which is preliminary data.</text>
</comment>
<evidence type="ECO:0000256" key="3">
    <source>
        <dbReference type="ARBA" id="ARBA00023163"/>
    </source>
</evidence>
<dbReference type="SMART" id="SM00353">
    <property type="entry name" value="HLH"/>
    <property type="match status" value="1"/>
</dbReference>
<dbReference type="InterPro" id="IPR011598">
    <property type="entry name" value="bHLH_dom"/>
</dbReference>
<feature type="compositionally biased region" description="Basic and acidic residues" evidence="5">
    <location>
        <begin position="169"/>
        <end position="178"/>
    </location>
</feature>
<sequence length="370" mass="41739">MIFISIYIFSDIYSYVFNLLRMQLLISRPEIMYQQQPSEILTPHESIITQEVPGGELPMNYQDMSTLGNPTYTEFDFHLQHDVTGSNYFTYHADPSSRLGEPATDMYNRSIPHDYPYQVSHMTRDMYGSLPSENSGFMPGIIEGYNIGQFESPCVGLKRQRGGGSAPKGIEKKEKQRRERLGEKYEMLKALIPNRTKDDRATIVSDAIDYINELCRTVNELKLLVEKKRMKMSSFNKDTVTADMESSNATLTSLPPDGGNMNGGEQEGGGLGKGPRLRSSWLQRRSKEALVDVRIIEDEVNIKITKKKKAIGCLLPVSRAIDELQLQVLNLSGGIIGECHVYMFNTQIMEGCSVYASAVAKKLIQIIDMY</sequence>
<dbReference type="PROSITE" id="PS50888">
    <property type="entry name" value="BHLH"/>
    <property type="match status" value="1"/>
</dbReference>
<dbReference type="GO" id="GO:0048658">
    <property type="term" value="P:anther wall tapetum development"/>
    <property type="evidence" value="ECO:0007669"/>
    <property type="project" value="InterPro"/>
</dbReference>
<dbReference type="CDD" id="cd18918">
    <property type="entry name" value="bHLH_AtMYC1_like"/>
    <property type="match status" value="1"/>
</dbReference>
<evidence type="ECO:0000256" key="4">
    <source>
        <dbReference type="ARBA" id="ARBA00023242"/>
    </source>
</evidence>
<reference evidence="7" key="1">
    <citation type="journal article" date="2022" name="Cell">
        <title>Repeat-based holocentromeres influence genome architecture and karyotype evolution.</title>
        <authorList>
            <person name="Hofstatter P.G."/>
            <person name="Thangavel G."/>
            <person name="Lux T."/>
            <person name="Neumann P."/>
            <person name="Vondrak T."/>
            <person name="Novak P."/>
            <person name="Zhang M."/>
            <person name="Costa L."/>
            <person name="Castellani M."/>
            <person name="Scott A."/>
            <person name="Toegelov H."/>
            <person name="Fuchs J."/>
            <person name="Mata-Sucre Y."/>
            <person name="Dias Y."/>
            <person name="Vanzela A.L.L."/>
            <person name="Huettel B."/>
            <person name="Almeida C.C.S."/>
            <person name="Simkova H."/>
            <person name="Souza G."/>
            <person name="Pedrosa-Harand A."/>
            <person name="Macas J."/>
            <person name="Mayer K.F.X."/>
            <person name="Houben A."/>
            <person name="Marques A."/>
        </authorList>
    </citation>
    <scope>NUCLEOTIDE SEQUENCE</scope>
    <source>
        <strain evidence="7">RhyBre1mFocal</strain>
    </source>
</reference>
<dbReference type="GO" id="GO:0046983">
    <property type="term" value="F:protein dimerization activity"/>
    <property type="evidence" value="ECO:0007669"/>
    <property type="project" value="InterPro"/>
</dbReference>
<feature type="region of interest" description="Disordered" evidence="5">
    <location>
        <begin position="249"/>
        <end position="277"/>
    </location>
</feature>
<protein>
    <recommendedName>
        <fullName evidence="6">BHLH domain-containing protein</fullName>
    </recommendedName>
</protein>
<gene>
    <name evidence="7" type="ORF">LUZ63_016003</name>
</gene>